<reference evidence="13" key="1">
    <citation type="journal article" date="2019" name="Int. J. Syst. Evol. Microbiol.">
        <title>The Global Catalogue of Microorganisms (GCM) 10K type strain sequencing project: providing services to taxonomists for standard genome sequencing and annotation.</title>
        <authorList>
            <consortium name="The Broad Institute Genomics Platform"/>
            <consortium name="The Broad Institute Genome Sequencing Center for Infectious Disease"/>
            <person name="Wu L."/>
            <person name="Ma J."/>
        </authorList>
    </citation>
    <scope>NUCLEOTIDE SEQUENCE [LARGE SCALE GENOMIC DNA]</scope>
    <source>
        <strain evidence="13">JCM 16546</strain>
    </source>
</reference>
<dbReference type="GO" id="GO:0005524">
    <property type="term" value="F:ATP binding"/>
    <property type="evidence" value="ECO:0007669"/>
    <property type="project" value="UniProtKB-KW"/>
</dbReference>
<evidence type="ECO:0000256" key="8">
    <source>
        <dbReference type="ARBA" id="ARBA00039401"/>
    </source>
</evidence>
<dbReference type="InterPro" id="IPR036097">
    <property type="entry name" value="HisK_dim/P_sf"/>
</dbReference>
<dbReference type="PROSITE" id="PS50109">
    <property type="entry name" value="HIS_KIN"/>
    <property type="match status" value="1"/>
</dbReference>
<keyword evidence="10" id="KW-0472">Membrane</keyword>
<feature type="domain" description="Histidine kinase" evidence="11">
    <location>
        <begin position="156"/>
        <end position="372"/>
    </location>
</feature>
<dbReference type="SUPFAM" id="SSF47384">
    <property type="entry name" value="Homodimeric domain of signal transducing histidine kinase"/>
    <property type="match status" value="1"/>
</dbReference>
<dbReference type="Pfam" id="PF02518">
    <property type="entry name" value="HATPase_c"/>
    <property type="match status" value="1"/>
</dbReference>
<keyword evidence="10" id="KW-1133">Transmembrane helix</keyword>
<dbReference type="CDD" id="cd00075">
    <property type="entry name" value="HATPase"/>
    <property type="match status" value="1"/>
</dbReference>
<dbReference type="PANTHER" id="PTHR45453">
    <property type="entry name" value="PHOSPHATE REGULON SENSOR PROTEIN PHOR"/>
    <property type="match status" value="1"/>
</dbReference>
<dbReference type="Pfam" id="PF00512">
    <property type="entry name" value="HisKA"/>
    <property type="match status" value="1"/>
</dbReference>
<evidence type="ECO:0000313" key="13">
    <source>
        <dbReference type="Proteomes" id="UP001410795"/>
    </source>
</evidence>
<dbReference type="EC" id="2.7.13.3" evidence="3"/>
<evidence type="ECO:0000256" key="4">
    <source>
        <dbReference type="ARBA" id="ARBA00022553"/>
    </source>
</evidence>
<dbReference type="InterPro" id="IPR004358">
    <property type="entry name" value="Sig_transdc_His_kin-like_C"/>
</dbReference>
<dbReference type="SMART" id="SM00387">
    <property type="entry name" value="HATPase_c"/>
    <property type="match status" value="1"/>
</dbReference>
<evidence type="ECO:0000256" key="3">
    <source>
        <dbReference type="ARBA" id="ARBA00012438"/>
    </source>
</evidence>
<evidence type="ECO:0000256" key="10">
    <source>
        <dbReference type="SAM" id="Phobius"/>
    </source>
</evidence>
<evidence type="ECO:0000259" key="11">
    <source>
        <dbReference type="PROSITE" id="PS50109"/>
    </source>
</evidence>
<dbReference type="InterPro" id="IPR036890">
    <property type="entry name" value="HATPase_C_sf"/>
</dbReference>
<sequence length="401" mass="42482">MDTTQLALLALLLGAIIGAGASLIVFAALRSRERAEREADGTVPDGVTAVLDAMDDAAAVVDASGLVLATSPSAPWLGIEAGANLEHVGLRDLVRAARAGTTETENLRLVRGRMSADSRLVAARATRVSERHTLLIVRDLSEQERLEQMRHDFIANTSHELKTPVGAVTLLAEAIELAADDAAQVRSFTARLSAEADRLGRLTGRIMNLSRLQAADELTSVGDVAIDEVVASAIEAHAVQADSAGVELVRGGDRGLYVRGDTQILKEAVGNLIANAIAYSPRGSRVGVGVRSVEGVVELAVTDQGIGIAESDQQRVFERFYRADQARSRRTGGSGLGLSIVKHAVSRHGGEVRLWSQPDRGSTFTVRLPLSDPPVIETPVKKKKRRPATVVAGADAKKGLQ</sequence>
<keyword evidence="12" id="KW-0067">ATP-binding</keyword>
<dbReference type="InterPro" id="IPR050351">
    <property type="entry name" value="BphY/WalK/GraS-like"/>
</dbReference>
<dbReference type="EMBL" id="BAAAYV010000006">
    <property type="protein sequence ID" value="GAA3657591.1"/>
    <property type="molecule type" value="Genomic_DNA"/>
</dbReference>
<keyword evidence="4" id="KW-0597">Phosphoprotein</keyword>
<keyword evidence="10" id="KW-0812">Transmembrane</keyword>
<dbReference type="PRINTS" id="PR00344">
    <property type="entry name" value="BCTRLSENSOR"/>
</dbReference>
<feature type="transmembrane region" description="Helical" evidence="10">
    <location>
        <begin position="6"/>
        <end position="29"/>
    </location>
</feature>
<evidence type="ECO:0000256" key="9">
    <source>
        <dbReference type="SAM" id="MobiDB-lite"/>
    </source>
</evidence>
<dbReference type="InterPro" id="IPR003594">
    <property type="entry name" value="HATPase_dom"/>
</dbReference>
<comment type="caution">
    <text evidence="12">The sequence shown here is derived from an EMBL/GenBank/DDBJ whole genome shotgun (WGS) entry which is preliminary data.</text>
</comment>
<keyword evidence="6" id="KW-0418">Kinase</keyword>
<evidence type="ECO:0000256" key="1">
    <source>
        <dbReference type="ARBA" id="ARBA00000085"/>
    </source>
</evidence>
<accession>A0ABP7BF38</accession>
<organism evidence="12 13">
    <name type="scientific">Microbacterium marinilacus</name>
    <dbReference type="NCBI Taxonomy" id="415209"/>
    <lineage>
        <taxon>Bacteria</taxon>
        <taxon>Bacillati</taxon>
        <taxon>Actinomycetota</taxon>
        <taxon>Actinomycetes</taxon>
        <taxon>Micrococcales</taxon>
        <taxon>Microbacteriaceae</taxon>
        <taxon>Microbacterium</taxon>
    </lineage>
</organism>
<dbReference type="CDD" id="cd00082">
    <property type="entry name" value="HisKA"/>
    <property type="match status" value="1"/>
</dbReference>
<gene>
    <name evidence="12" type="ORF">GCM10022202_17450</name>
</gene>
<keyword evidence="7" id="KW-0902">Two-component regulatory system</keyword>
<proteinExistence type="predicted"/>
<dbReference type="RefSeq" id="WP_221857946.1">
    <property type="nucleotide sequence ID" value="NZ_BAAAYV010000006.1"/>
</dbReference>
<dbReference type="SMART" id="SM00388">
    <property type="entry name" value="HisKA"/>
    <property type="match status" value="1"/>
</dbReference>
<evidence type="ECO:0000256" key="6">
    <source>
        <dbReference type="ARBA" id="ARBA00022777"/>
    </source>
</evidence>
<dbReference type="InterPro" id="IPR005467">
    <property type="entry name" value="His_kinase_dom"/>
</dbReference>
<evidence type="ECO:0000313" key="12">
    <source>
        <dbReference type="EMBL" id="GAA3657591.1"/>
    </source>
</evidence>
<feature type="region of interest" description="Disordered" evidence="9">
    <location>
        <begin position="379"/>
        <end position="401"/>
    </location>
</feature>
<dbReference type="SUPFAM" id="SSF55874">
    <property type="entry name" value="ATPase domain of HSP90 chaperone/DNA topoisomerase II/histidine kinase"/>
    <property type="match status" value="1"/>
</dbReference>
<dbReference type="PANTHER" id="PTHR45453:SF1">
    <property type="entry name" value="PHOSPHATE REGULON SENSOR PROTEIN PHOR"/>
    <property type="match status" value="1"/>
</dbReference>
<name>A0ABP7BF38_9MICO</name>
<dbReference type="Proteomes" id="UP001410795">
    <property type="component" value="Unassembled WGS sequence"/>
</dbReference>
<keyword evidence="12" id="KW-0547">Nucleotide-binding</keyword>
<dbReference type="Gene3D" id="1.10.287.130">
    <property type="match status" value="1"/>
</dbReference>
<evidence type="ECO:0000256" key="5">
    <source>
        <dbReference type="ARBA" id="ARBA00022679"/>
    </source>
</evidence>
<evidence type="ECO:0000256" key="7">
    <source>
        <dbReference type="ARBA" id="ARBA00023012"/>
    </source>
</evidence>
<protein>
    <recommendedName>
        <fullName evidence="8">Sensor-like histidine kinase SenX3</fullName>
        <ecNumber evidence="3">2.7.13.3</ecNumber>
    </recommendedName>
</protein>
<comment type="catalytic activity">
    <reaction evidence="1">
        <text>ATP + protein L-histidine = ADP + protein N-phospho-L-histidine.</text>
        <dbReference type="EC" id="2.7.13.3"/>
    </reaction>
</comment>
<comment type="subcellular location">
    <subcellularLocation>
        <location evidence="2">Cell membrane</location>
    </subcellularLocation>
</comment>
<evidence type="ECO:0000256" key="2">
    <source>
        <dbReference type="ARBA" id="ARBA00004236"/>
    </source>
</evidence>
<keyword evidence="5" id="KW-0808">Transferase</keyword>
<keyword evidence="13" id="KW-1185">Reference proteome</keyword>
<dbReference type="Gene3D" id="3.30.565.10">
    <property type="entry name" value="Histidine kinase-like ATPase, C-terminal domain"/>
    <property type="match status" value="1"/>
</dbReference>
<dbReference type="InterPro" id="IPR003661">
    <property type="entry name" value="HisK_dim/P_dom"/>
</dbReference>